<dbReference type="SUPFAM" id="SSF69304">
    <property type="entry name" value="Tricorn protease N-terminal domain"/>
    <property type="match status" value="1"/>
</dbReference>
<evidence type="ECO:0000313" key="2">
    <source>
        <dbReference type="Proteomes" id="UP000245535"/>
    </source>
</evidence>
<name>A0A315ZF69_SEDFL</name>
<reference evidence="1 2" key="1">
    <citation type="submission" date="2018-03" db="EMBL/GenBank/DDBJ databases">
        <title>Genomic Encyclopedia of Archaeal and Bacterial Type Strains, Phase II (KMG-II): from individual species to whole genera.</title>
        <authorList>
            <person name="Goeker M."/>
        </authorList>
    </citation>
    <scope>NUCLEOTIDE SEQUENCE [LARGE SCALE GENOMIC DNA]</scope>
    <source>
        <strain evidence="1 2">DSM 28229</strain>
    </source>
</reference>
<dbReference type="Gene3D" id="2.60.40.2340">
    <property type="match status" value="2"/>
</dbReference>
<proteinExistence type="predicted"/>
<dbReference type="Proteomes" id="UP000245535">
    <property type="component" value="Unassembled WGS sequence"/>
</dbReference>
<evidence type="ECO:0000313" key="1">
    <source>
        <dbReference type="EMBL" id="PWJ43823.1"/>
    </source>
</evidence>
<protein>
    <submittedName>
        <fullName evidence="1">Uncharacterized protein DUF5018</fullName>
    </submittedName>
</protein>
<comment type="caution">
    <text evidence="1">The sequence shown here is derived from an EMBL/GenBank/DDBJ whole genome shotgun (WGS) entry which is preliminary data.</text>
</comment>
<accession>A0A315ZF69</accession>
<sequence>MGLGFTSCSEDEDDKVVKEAKILTFGFQGVTLGEGDVVIEASAVKATVPYGTDVTKLTPVVTVSEGAVVNPALGEMDFSSPVTLIVTNGDVKTTYSVTVDVAAPEDGSILTVTVEDALNNPIVPTAENKIVIEMYETADLTAIVPTIELSEGATVSPASGETVDFSNGAVTFTVSFGDETKEYMAEVSTVPFGFNNTSFIYEFTEETGTLPAIFTADGQRSAAQTSEYVFLVSKEDGGNIYYLPAAGGAGEFDETTPTLSKVGVEGGVWGLAHVRASGNTIVASNMSWDGGDWKIYKWSAVDADPEVILTYTTPADPSARFEYFEVEGDVNGDGAIYAMEFPGWNSVVNNTKVFKFAIAGGVVSQTPEVIELSDVVKAGNYGAAIQLPESDNIIVNGAEMTPAIYNTNGEQLAIINGDAIGKRTVGTSYFSFNGADYLAVMLCEDGGDKRQMLQIFDVTGDPVEAFNAITAEDTVNPGEGKLVFEHQLGDQIANGNIAGSTSVVVKEDKVLITALGTASGIVTVELTR</sequence>
<gene>
    <name evidence="1" type="ORF">BC781_101169</name>
</gene>
<keyword evidence="2" id="KW-1185">Reference proteome</keyword>
<dbReference type="AlphaFoldDB" id="A0A315ZF69"/>
<dbReference type="EMBL" id="QGDO01000001">
    <property type="protein sequence ID" value="PWJ43823.1"/>
    <property type="molecule type" value="Genomic_DNA"/>
</dbReference>
<organism evidence="1 2">
    <name type="scientific">Sediminitomix flava</name>
    <dbReference type="NCBI Taxonomy" id="379075"/>
    <lineage>
        <taxon>Bacteria</taxon>
        <taxon>Pseudomonadati</taxon>
        <taxon>Bacteroidota</taxon>
        <taxon>Cytophagia</taxon>
        <taxon>Cytophagales</taxon>
        <taxon>Flammeovirgaceae</taxon>
        <taxon>Sediminitomix</taxon>
    </lineage>
</organism>